<dbReference type="AlphaFoldDB" id="A0AAV9PAP9"/>
<dbReference type="GeneID" id="89926235"/>
<comment type="caution">
    <text evidence="3">The sequence shown here is derived from an EMBL/GenBank/DDBJ whole genome shotgun (WGS) entry which is preliminary data.</text>
</comment>
<evidence type="ECO:0000259" key="2">
    <source>
        <dbReference type="Pfam" id="PF09747"/>
    </source>
</evidence>
<dbReference type="PANTHER" id="PTHR31840">
    <property type="entry name" value="COILED-COIL DOMAIN-CONTAINING PROTEIN 97"/>
    <property type="match status" value="1"/>
</dbReference>
<dbReference type="Pfam" id="PF09747">
    <property type="entry name" value="CCD97-like_C"/>
    <property type="match status" value="2"/>
</dbReference>
<proteinExistence type="predicted"/>
<dbReference type="Proteomes" id="UP001337655">
    <property type="component" value="Unassembled WGS sequence"/>
</dbReference>
<dbReference type="InterPro" id="IPR040233">
    <property type="entry name" value="CCD97-like_C"/>
</dbReference>
<organism evidence="3 4">
    <name type="scientific">Saxophila tyrrhenica</name>
    <dbReference type="NCBI Taxonomy" id="1690608"/>
    <lineage>
        <taxon>Eukaryota</taxon>
        <taxon>Fungi</taxon>
        <taxon>Dikarya</taxon>
        <taxon>Ascomycota</taxon>
        <taxon>Pezizomycotina</taxon>
        <taxon>Dothideomycetes</taxon>
        <taxon>Dothideomycetidae</taxon>
        <taxon>Mycosphaerellales</taxon>
        <taxon>Extremaceae</taxon>
        <taxon>Saxophila</taxon>
    </lineage>
</organism>
<dbReference type="RefSeq" id="XP_064659502.1">
    <property type="nucleotide sequence ID" value="XM_064802141.1"/>
</dbReference>
<evidence type="ECO:0000313" key="4">
    <source>
        <dbReference type="Proteomes" id="UP001337655"/>
    </source>
</evidence>
<dbReference type="PANTHER" id="PTHR31840:SF1">
    <property type="entry name" value="COILED-COIL DOMAIN-CONTAINING PROTEIN 97"/>
    <property type="match status" value="1"/>
</dbReference>
<protein>
    <recommendedName>
        <fullName evidence="2">CCD97-like C-terminal domain-containing protein</fullName>
    </recommendedName>
</protein>
<evidence type="ECO:0000313" key="3">
    <source>
        <dbReference type="EMBL" id="KAK5170304.1"/>
    </source>
</evidence>
<feature type="domain" description="CCD97-like C-terminal" evidence="2">
    <location>
        <begin position="33"/>
        <end position="98"/>
    </location>
</feature>
<sequence length="204" mass="23690">MPQLPERRKASSTASKAPVEDETQRKTRIQTKNRRMRYLELHPEYFEQPSLELADPLLYDRTIRRFLTPHERELDRRSKGYSGVLEANLIRSEAKLAALRNPDPNSPTVYTRAADGSITGVEQDVDDRPRDRQQGWEKWRDVMGLRFVGGRDEEFEYAGVDGSEEFDDRAEVERERLDEYLEGEEERFVGDGPRPVGETGVQDF</sequence>
<dbReference type="InterPro" id="IPR018613">
    <property type="entry name" value="Ccdc97-like"/>
</dbReference>
<gene>
    <name evidence="3" type="ORF">LTR77_004891</name>
</gene>
<keyword evidence="4" id="KW-1185">Reference proteome</keyword>
<reference evidence="3 4" key="1">
    <citation type="submission" date="2023-08" db="EMBL/GenBank/DDBJ databases">
        <title>Black Yeasts Isolated from many extreme environments.</title>
        <authorList>
            <person name="Coleine C."/>
            <person name="Stajich J.E."/>
            <person name="Selbmann L."/>
        </authorList>
    </citation>
    <scope>NUCLEOTIDE SEQUENCE [LARGE SCALE GENOMIC DNA]</scope>
    <source>
        <strain evidence="3 4">CCFEE 5935</strain>
    </source>
</reference>
<evidence type="ECO:0000256" key="1">
    <source>
        <dbReference type="SAM" id="MobiDB-lite"/>
    </source>
</evidence>
<feature type="region of interest" description="Disordered" evidence="1">
    <location>
        <begin position="1"/>
        <end position="31"/>
    </location>
</feature>
<feature type="domain" description="CCD97-like C-terminal" evidence="2">
    <location>
        <begin position="128"/>
        <end position="184"/>
    </location>
</feature>
<dbReference type="EMBL" id="JAVRRT010000007">
    <property type="protein sequence ID" value="KAK5170304.1"/>
    <property type="molecule type" value="Genomic_DNA"/>
</dbReference>
<feature type="region of interest" description="Disordered" evidence="1">
    <location>
        <begin position="112"/>
        <end position="133"/>
    </location>
</feature>
<accession>A0AAV9PAP9</accession>
<name>A0AAV9PAP9_9PEZI</name>